<sequence length="142" mass="15939">MSDSGSTIEDPTLYDNMTTLPAVENDGSKGAVGMKDESPMEQHSRSESSDAGTDRSSAEDQPPEIKHPSLQDLQGKNKKDVKICELEQELSNRNRLLEKTSAWLNDTERRFADTARILKRESEKDSERDERAVKKKKTEVSA</sequence>
<proteinExistence type="predicted"/>
<feature type="compositionally biased region" description="Basic and acidic residues" evidence="1">
    <location>
        <begin position="34"/>
        <end position="78"/>
    </location>
</feature>
<feature type="compositionally biased region" description="Polar residues" evidence="1">
    <location>
        <begin position="1"/>
        <end position="19"/>
    </location>
</feature>
<dbReference type="Proteomes" id="UP000800036">
    <property type="component" value="Unassembled WGS sequence"/>
</dbReference>
<evidence type="ECO:0000313" key="3">
    <source>
        <dbReference type="Proteomes" id="UP000800036"/>
    </source>
</evidence>
<reference evidence="2" key="1">
    <citation type="journal article" date="2020" name="Stud. Mycol.">
        <title>101 Dothideomycetes genomes: a test case for predicting lifestyles and emergence of pathogens.</title>
        <authorList>
            <person name="Haridas S."/>
            <person name="Albert R."/>
            <person name="Binder M."/>
            <person name="Bloem J."/>
            <person name="Labutti K."/>
            <person name="Salamov A."/>
            <person name="Andreopoulos B."/>
            <person name="Baker S."/>
            <person name="Barry K."/>
            <person name="Bills G."/>
            <person name="Bluhm B."/>
            <person name="Cannon C."/>
            <person name="Castanera R."/>
            <person name="Culley D."/>
            <person name="Daum C."/>
            <person name="Ezra D."/>
            <person name="Gonzalez J."/>
            <person name="Henrissat B."/>
            <person name="Kuo A."/>
            <person name="Liang C."/>
            <person name="Lipzen A."/>
            <person name="Lutzoni F."/>
            <person name="Magnuson J."/>
            <person name="Mondo S."/>
            <person name="Nolan M."/>
            <person name="Ohm R."/>
            <person name="Pangilinan J."/>
            <person name="Park H.-J."/>
            <person name="Ramirez L."/>
            <person name="Alfaro M."/>
            <person name="Sun H."/>
            <person name="Tritt A."/>
            <person name="Yoshinaga Y."/>
            <person name="Zwiers L.-H."/>
            <person name="Turgeon B."/>
            <person name="Goodwin S."/>
            <person name="Spatafora J."/>
            <person name="Crous P."/>
            <person name="Grigoriev I."/>
        </authorList>
    </citation>
    <scope>NUCLEOTIDE SEQUENCE</scope>
    <source>
        <strain evidence="2">CBS 107.79</strain>
    </source>
</reference>
<organism evidence="2 3">
    <name type="scientific">Bimuria novae-zelandiae CBS 107.79</name>
    <dbReference type="NCBI Taxonomy" id="1447943"/>
    <lineage>
        <taxon>Eukaryota</taxon>
        <taxon>Fungi</taxon>
        <taxon>Dikarya</taxon>
        <taxon>Ascomycota</taxon>
        <taxon>Pezizomycotina</taxon>
        <taxon>Dothideomycetes</taxon>
        <taxon>Pleosporomycetidae</taxon>
        <taxon>Pleosporales</taxon>
        <taxon>Massarineae</taxon>
        <taxon>Didymosphaeriaceae</taxon>
        <taxon>Bimuria</taxon>
    </lineage>
</organism>
<feature type="compositionally biased region" description="Basic and acidic residues" evidence="1">
    <location>
        <begin position="121"/>
        <end position="132"/>
    </location>
</feature>
<gene>
    <name evidence="2" type="ORF">BU23DRAFT_570340</name>
</gene>
<evidence type="ECO:0000313" key="2">
    <source>
        <dbReference type="EMBL" id="KAF1970861.1"/>
    </source>
</evidence>
<dbReference type="EMBL" id="ML976697">
    <property type="protein sequence ID" value="KAF1970861.1"/>
    <property type="molecule type" value="Genomic_DNA"/>
</dbReference>
<feature type="compositionally biased region" description="Basic residues" evidence="1">
    <location>
        <begin position="133"/>
        <end position="142"/>
    </location>
</feature>
<accession>A0A6A5V0T6</accession>
<dbReference type="AlphaFoldDB" id="A0A6A5V0T6"/>
<protein>
    <submittedName>
        <fullName evidence="2">Uncharacterized protein</fullName>
    </submittedName>
</protein>
<name>A0A6A5V0T6_9PLEO</name>
<evidence type="ECO:0000256" key="1">
    <source>
        <dbReference type="SAM" id="MobiDB-lite"/>
    </source>
</evidence>
<dbReference type="OrthoDB" id="3802871at2759"/>
<keyword evidence="3" id="KW-1185">Reference proteome</keyword>
<feature type="region of interest" description="Disordered" evidence="1">
    <location>
        <begin position="1"/>
        <end position="78"/>
    </location>
</feature>
<feature type="region of interest" description="Disordered" evidence="1">
    <location>
        <begin position="121"/>
        <end position="142"/>
    </location>
</feature>